<evidence type="ECO:0000313" key="2">
    <source>
        <dbReference type="Proteomes" id="UP000828390"/>
    </source>
</evidence>
<reference evidence="1" key="1">
    <citation type="journal article" date="2019" name="bioRxiv">
        <title>The Genome of the Zebra Mussel, Dreissena polymorpha: A Resource for Invasive Species Research.</title>
        <authorList>
            <person name="McCartney M.A."/>
            <person name="Auch B."/>
            <person name="Kono T."/>
            <person name="Mallez S."/>
            <person name="Zhang Y."/>
            <person name="Obille A."/>
            <person name="Becker A."/>
            <person name="Abrahante J.E."/>
            <person name="Garbe J."/>
            <person name="Badalamenti J.P."/>
            <person name="Herman A."/>
            <person name="Mangelson H."/>
            <person name="Liachko I."/>
            <person name="Sullivan S."/>
            <person name="Sone E.D."/>
            <person name="Koren S."/>
            <person name="Silverstein K.A.T."/>
            <person name="Beckman K.B."/>
            <person name="Gohl D.M."/>
        </authorList>
    </citation>
    <scope>NUCLEOTIDE SEQUENCE</scope>
    <source>
        <strain evidence="1">Duluth1</strain>
        <tissue evidence="1">Whole animal</tissue>
    </source>
</reference>
<proteinExistence type="predicted"/>
<dbReference type="EMBL" id="JAIWYP010000014">
    <property type="protein sequence ID" value="KAH3706764.1"/>
    <property type="molecule type" value="Genomic_DNA"/>
</dbReference>
<keyword evidence="2" id="KW-1185">Reference proteome</keyword>
<dbReference type="AlphaFoldDB" id="A0A9D3YVT9"/>
<organism evidence="1 2">
    <name type="scientific">Dreissena polymorpha</name>
    <name type="common">Zebra mussel</name>
    <name type="synonym">Mytilus polymorpha</name>
    <dbReference type="NCBI Taxonomy" id="45954"/>
    <lineage>
        <taxon>Eukaryota</taxon>
        <taxon>Metazoa</taxon>
        <taxon>Spiralia</taxon>
        <taxon>Lophotrochozoa</taxon>
        <taxon>Mollusca</taxon>
        <taxon>Bivalvia</taxon>
        <taxon>Autobranchia</taxon>
        <taxon>Heteroconchia</taxon>
        <taxon>Euheterodonta</taxon>
        <taxon>Imparidentia</taxon>
        <taxon>Neoheterodontei</taxon>
        <taxon>Myida</taxon>
        <taxon>Dreissenoidea</taxon>
        <taxon>Dreissenidae</taxon>
        <taxon>Dreissena</taxon>
    </lineage>
</organism>
<sequence length="87" mass="9514">MAVARGNIYHDDNDSPLSKGMCHFQSKSFIKEYGYLSVPVLYQRFQSFMKGGEHPGLAADEHSASGDPHSPPVKAVSLSRLVGTCRC</sequence>
<reference evidence="1" key="2">
    <citation type="submission" date="2020-11" db="EMBL/GenBank/DDBJ databases">
        <authorList>
            <person name="McCartney M.A."/>
            <person name="Auch B."/>
            <person name="Kono T."/>
            <person name="Mallez S."/>
            <person name="Becker A."/>
            <person name="Gohl D.M."/>
            <person name="Silverstein K.A.T."/>
            <person name="Koren S."/>
            <person name="Bechman K.B."/>
            <person name="Herman A."/>
            <person name="Abrahante J.E."/>
            <person name="Garbe J."/>
        </authorList>
    </citation>
    <scope>NUCLEOTIDE SEQUENCE</scope>
    <source>
        <strain evidence="1">Duluth1</strain>
        <tissue evidence="1">Whole animal</tissue>
    </source>
</reference>
<accession>A0A9D3YVT9</accession>
<dbReference type="Proteomes" id="UP000828390">
    <property type="component" value="Unassembled WGS sequence"/>
</dbReference>
<gene>
    <name evidence="1" type="ORF">DPMN_066153</name>
</gene>
<protein>
    <submittedName>
        <fullName evidence="1">Uncharacterized protein</fullName>
    </submittedName>
</protein>
<comment type="caution">
    <text evidence="1">The sequence shown here is derived from an EMBL/GenBank/DDBJ whole genome shotgun (WGS) entry which is preliminary data.</text>
</comment>
<evidence type="ECO:0000313" key="1">
    <source>
        <dbReference type="EMBL" id="KAH3706764.1"/>
    </source>
</evidence>
<name>A0A9D3YVT9_DREPO</name>